<gene>
    <name evidence="1" type="ORF">V5F89_03965</name>
</gene>
<proteinExistence type="predicted"/>
<dbReference type="InterPro" id="IPR018715">
    <property type="entry name" value="DUF2239"/>
</dbReference>
<dbReference type="Proteomes" id="UP001335183">
    <property type="component" value="Chromosome"/>
</dbReference>
<dbReference type="Pfam" id="PF09998">
    <property type="entry name" value="DUF2239"/>
    <property type="match status" value="1"/>
</dbReference>
<dbReference type="EMBL" id="CP144918">
    <property type="protein sequence ID" value="WWA48072.1"/>
    <property type="molecule type" value="Genomic_DNA"/>
</dbReference>
<evidence type="ECO:0000313" key="2">
    <source>
        <dbReference type="Proteomes" id="UP001335183"/>
    </source>
</evidence>
<keyword evidence="2" id="KW-1185">Reference proteome</keyword>
<name>A0ABZ2D6Y6_9SPHN</name>
<reference evidence="1 2" key="1">
    <citation type="submission" date="2024-02" db="EMBL/GenBank/DDBJ databases">
        <title>The whole genome sequence of five bacterial samples isolated from Abu Dhabi Sabkha-shore region.</title>
        <authorList>
            <person name="Sudalaimuthuasari N."/>
            <person name="Sarfraz B."/>
            <person name="Tuyisabe J.D."/>
            <person name="Mugisha Ntwali L.D.M."/>
            <person name="Ali A.I.A.A."/>
            <person name="Almansoori S.Z.A."/>
            <person name="Alajami H.S.A."/>
            <person name="Almeqbaali A.A.S."/>
            <person name="Kundu B."/>
            <person name="Saeed E.E."/>
            <person name="Sukumarinath V."/>
            <person name="Mishra A.K."/>
            <person name="Hazzouri K.M."/>
            <person name="Almaskari R."/>
            <person name="Sharma A.K."/>
            <person name="Amiri K.M.A."/>
        </authorList>
    </citation>
    <scope>NUCLEOTIDE SEQUENCE [LARGE SCALE GENOMIC DNA]</scope>
    <source>
        <strain evidence="2">kcgeb_sd</strain>
    </source>
</reference>
<organism evidence="1 2">
    <name type="scientific">Pelagerythrobacter marensis</name>
    <dbReference type="NCBI Taxonomy" id="543877"/>
    <lineage>
        <taxon>Bacteria</taxon>
        <taxon>Pseudomonadati</taxon>
        <taxon>Pseudomonadota</taxon>
        <taxon>Alphaproteobacteria</taxon>
        <taxon>Sphingomonadales</taxon>
        <taxon>Erythrobacteraceae</taxon>
        <taxon>Pelagerythrobacter</taxon>
    </lineage>
</organism>
<evidence type="ECO:0000313" key="1">
    <source>
        <dbReference type="EMBL" id="WWA48072.1"/>
    </source>
</evidence>
<protein>
    <submittedName>
        <fullName evidence="1">DUF2239 family protein</fullName>
    </submittedName>
</protein>
<accession>A0ABZ2D6Y6</accession>
<dbReference type="RefSeq" id="WP_338446958.1">
    <property type="nucleotide sequence ID" value="NZ_CP144918.1"/>
</dbReference>
<sequence>MTERHTHTAFVGERLLATGSAADVALAVKAASPASDEDPIRIFDNRTGRMVDFDLRGSDEEVAARLAADSENGGAKEAKRSRGRPKLGVVAREVTLLPRHWEWLAAQPGGASVTLRKLVEAARKNDPNQTGVRQAQAAADRFMLIMCGNEPGFEEATRALYAGDKALFLSLTKGWPKDLRDHARQLAEPAFITSGES</sequence>